<comment type="similarity">
    <text evidence="1 14">Belongs to the helicase family. DnaB subfamily.</text>
</comment>
<dbReference type="PANTHER" id="PTHR30153">
    <property type="entry name" value="REPLICATIVE DNA HELICASE DNAB"/>
    <property type="match status" value="1"/>
</dbReference>
<keyword evidence="8 14" id="KW-0067">ATP-binding</keyword>
<keyword evidence="9 14" id="KW-0238">DNA-binding</keyword>
<dbReference type="Gene3D" id="3.40.50.300">
    <property type="entry name" value="P-loop containing nucleotide triphosphate hydrolases"/>
    <property type="match status" value="1"/>
</dbReference>
<dbReference type="EMBL" id="JBHRYJ010000008">
    <property type="protein sequence ID" value="MFC3678270.1"/>
    <property type="molecule type" value="Genomic_DNA"/>
</dbReference>
<dbReference type="NCBIfam" id="NF006606">
    <property type="entry name" value="PRK09165.1"/>
    <property type="match status" value="1"/>
</dbReference>
<evidence type="ECO:0000256" key="13">
    <source>
        <dbReference type="NCBIfam" id="TIGR00665"/>
    </source>
</evidence>
<comment type="function">
    <text evidence="11 14">The main replicative DNA helicase, it participates in initiation and elongation during chromosome replication. Travels ahead of the DNA replisome, separating dsDNA into templates for DNA synthesis. A processive ATP-dependent 5'-3' DNA helicase it has DNA-dependent ATPase activity.</text>
</comment>
<dbReference type="InterPro" id="IPR007693">
    <property type="entry name" value="DNA_helicase_DnaB-like_N"/>
</dbReference>
<reference evidence="17" key="1">
    <citation type="journal article" date="2019" name="Int. J. Syst. Evol. Microbiol.">
        <title>The Global Catalogue of Microorganisms (GCM) 10K type strain sequencing project: providing services to taxonomists for standard genome sequencing and annotation.</title>
        <authorList>
            <consortium name="The Broad Institute Genomics Platform"/>
            <consortium name="The Broad Institute Genome Sequencing Center for Infectious Disease"/>
            <person name="Wu L."/>
            <person name="Ma J."/>
        </authorList>
    </citation>
    <scope>NUCLEOTIDE SEQUENCE [LARGE SCALE GENOMIC DNA]</scope>
    <source>
        <strain evidence="17">KCTC 42182</strain>
    </source>
</reference>
<dbReference type="GO" id="GO:0003678">
    <property type="term" value="F:DNA helicase activity"/>
    <property type="evidence" value="ECO:0007669"/>
    <property type="project" value="UniProtKB-EC"/>
</dbReference>
<keyword evidence="3 14" id="KW-0639">Primosome</keyword>
<dbReference type="InterPro" id="IPR007694">
    <property type="entry name" value="DNA_helicase_DnaB-like_C"/>
</dbReference>
<keyword evidence="10" id="KW-0413">Isomerase</keyword>
<dbReference type="GO" id="GO:0016787">
    <property type="term" value="F:hydrolase activity"/>
    <property type="evidence" value="ECO:0007669"/>
    <property type="project" value="UniProtKB-KW"/>
</dbReference>
<dbReference type="Gene3D" id="1.10.860.10">
    <property type="entry name" value="DNAb Helicase, Chain A"/>
    <property type="match status" value="1"/>
</dbReference>
<evidence type="ECO:0000256" key="2">
    <source>
        <dbReference type="ARBA" id="ARBA00011643"/>
    </source>
</evidence>
<keyword evidence="17" id="KW-1185">Reference proteome</keyword>
<evidence type="ECO:0000256" key="1">
    <source>
        <dbReference type="ARBA" id="ARBA00008428"/>
    </source>
</evidence>
<evidence type="ECO:0000256" key="8">
    <source>
        <dbReference type="ARBA" id="ARBA00022840"/>
    </source>
</evidence>
<dbReference type="InterPro" id="IPR016136">
    <property type="entry name" value="DNA_helicase_N/primase_C"/>
</dbReference>
<comment type="caution">
    <text evidence="16">The sequence shown here is derived from an EMBL/GenBank/DDBJ whole genome shotgun (WGS) entry which is preliminary data.</text>
</comment>
<evidence type="ECO:0000259" key="15">
    <source>
        <dbReference type="PROSITE" id="PS51199"/>
    </source>
</evidence>
<organism evidence="16 17">
    <name type="scientific">Ferrovibrio xuzhouensis</name>
    <dbReference type="NCBI Taxonomy" id="1576914"/>
    <lineage>
        <taxon>Bacteria</taxon>
        <taxon>Pseudomonadati</taxon>
        <taxon>Pseudomonadota</taxon>
        <taxon>Alphaproteobacteria</taxon>
        <taxon>Rhodospirillales</taxon>
        <taxon>Rhodospirillaceae</taxon>
        <taxon>Ferrovibrio</taxon>
    </lineage>
</organism>
<feature type="domain" description="SF4 helicase" evidence="15">
    <location>
        <begin position="201"/>
        <end position="493"/>
    </location>
</feature>
<evidence type="ECO:0000256" key="7">
    <source>
        <dbReference type="ARBA" id="ARBA00022806"/>
    </source>
</evidence>
<evidence type="ECO:0000256" key="5">
    <source>
        <dbReference type="ARBA" id="ARBA00022741"/>
    </source>
</evidence>
<dbReference type="SUPFAM" id="SSF52540">
    <property type="entry name" value="P-loop containing nucleoside triphosphate hydrolases"/>
    <property type="match status" value="1"/>
</dbReference>
<dbReference type="InterPro" id="IPR036185">
    <property type="entry name" value="DNA_heli_DnaB-like_N_sf"/>
</dbReference>
<evidence type="ECO:0000313" key="16">
    <source>
        <dbReference type="EMBL" id="MFC3678270.1"/>
    </source>
</evidence>
<evidence type="ECO:0000256" key="9">
    <source>
        <dbReference type="ARBA" id="ARBA00023125"/>
    </source>
</evidence>
<gene>
    <name evidence="16" type="ORF">ACFOOQ_22185</name>
</gene>
<dbReference type="Proteomes" id="UP001595711">
    <property type="component" value="Unassembled WGS sequence"/>
</dbReference>
<name>A0ABV7VL58_9PROT</name>
<dbReference type="InterPro" id="IPR007692">
    <property type="entry name" value="DNA_helicase_DnaB"/>
</dbReference>
<dbReference type="SUPFAM" id="SSF48024">
    <property type="entry name" value="N-terminal domain of DnaB helicase"/>
    <property type="match status" value="1"/>
</dbReference>
<evidence type="ECO:0000256" key="10">
    <source>
        <dbReference type="ARBA" id="ARBA00023235"/>
    </source>
</evidence>
<evidence type="ECO:0000256" key="3">
    <source>
        <dbReference type="ARBA" id="ARBA00022515"/>
    </source>
</evidence>
<evidence type="ECO:0000256" key="12">
    <source>
        <dbReference type="ARBA" id="ARBA00048954"/>
    </source>
</evidence>
<sequence>MAVVSPFSSPTANDQASAAPAAGDAAFRVQPHNIDAEQELLGAILVNNDAAMKVSGFLQPPHFFHEAHRRIYEASLTLIERGEIANPVTLKAYFERDEVLAKAGGTPYLARLAAAATTIINAEDYAKVIHDLSLRRELIGIGEDMVNRAYDPKVEEPATDQVEEAEQRLFKLADEGSSEGGFVSFKDSIRQSIESVQSAFQKGGLSGVTTGLKDMDRMLGGMHSSDLIILAGRPSMGKTALVTNMAFNAAKKYFETDGAEGAPVAFFSLEMSAEQLATRILSEQTRVPSERLRRGEITDDEFTREIVPKSRLLEQIPFFIDDTGAISIALLRSRARRLKRTHNIGMIVVDYLQLVRGANSRRNDNRVQEISEVTQALKALAKDLNLPVIALSQLSRAVESRDDKRPQLSDLRESGAIEQDADVVMFVFREEYYEMRKQPSEGTPEHVAWQEKMDRIQNLAEVIIGKQRHGPIGRVVLHFESAFTRFGDHVAADHLPEAF</sequence>
<keyword evidence="5 14" id="KW-0547">Nucleotide-binding</keyword>
<proteinExistence type="inferred from homology"/>
<dbReference type="Pfam" id="PF00772">
    <property type="entry name" value="DnaB"/>
    <property type="match status" value="1"/>
</dbReference>
<keyword evidence="4 14" id="KW-0235">DNA replication</keyword>
<evidence type="ECO:0000256" key="14">
    <source>
        <dbReference type="RuleBase" id="RU362085"/>
    </source>
</evidence>
<dbReference type="NCBIfam" id="TIGR00665">
    <property type="entry name" value="DnaB"/>
    <property type="match status" value="1"/>
</dbReference>
<evidence type="ECO:0000256" key="4">
    <source>
        <dbReference type="ARBA" id="ARBA00022705"/>
    </source>
</evidence>
<protein>
    <recommendedName>
        <fullName evidence="13 14">Replicative DNA helicase</fullName>
        <ecNumber evidence="13 14">5.6.2.3</ecNumber>
    </recommendedName>
</protein>
<dbReference type="PROSITE" id="PS51199">
    <property type="entry name" value="SF4_HELICASE"/>
    <property type="match status" value="1"/>
</dbReference>
<evidence type="ECO:0000313" key="17">
    <source>
        <dbReference type="Proteomes" id="UP001595711"/>
    </source>
</evidence>
<dbReference type="Pfam" id="PF03796">
    <property type="entry name" value="DnaB_C"/>
    <property type="match status" value="1"/>
</dbReference>
<keyword evidence="7 14" id="KW-0347">Helicase</keyword>
<dbReference type="PANTHER" id="PTHR30153:SF2">
    <property type="entry name" value="REPLICATIVE DNA HELICASE"/>
    <property type="match status" value="1"/>
</dbReference>
<dbReference type="InterPro" id="IPR027417">
    <property type="entry name" value="P-loop_NTPase"/>
</dbReference>
<dbReference type="RefSeq" id="WP_379729890.1">
    <property type="nucleotide sequence ID" value="NZ_JBHRYJ010000008.1"/>
</dbReference>
<accession>A0ABV7VL58</accession>
<evidence type="ECO:0000256" key="11">
    <source>
        <dbReference type="ARBA" id="ARBA00044932"/>
    </source>
</evidence>
<evidence type="ECO:0000256" key="6">
    <source>
        <dbReference type="ARBA" id="ARBA00022801"/>
    </source>
</evidence>
<dbReference type="CDD" id="cd00984">
    <property type="entry name" value="DnaB_C"/>
    <property type="match status" value="1"/>
</dbReference>
<comment type="subunit">
    <text evidence="2">Homohexamer.</text>
</comment>
<dbReference type="EC" id="5.6.2.3" evidence="13 14"/>
<comment type="catalytic activity">
    <reaction evidence="12 14">
        <text>ATP + H2O = ADP + phosphate + H(+)</text>
        <dbReference type="Rhea" id="RHEA:13065"/>
        <dbReference type="ChEBI" id="CHEBI:15377"/>
        <dbReference type="ChEBI" id="CHEBI:15378"/>
        <dbReference type="ChEBI" id="CHEBI:30616"/>
        <dbReference type="ChEBI" id="CHEBI:43474"/>
        <dbReference type="ChEBI" id="CHEBI:456216"/>
        <dbReference type="EC" id="5.6.2.3"/>
    </reaction>
</comment>
<keyword evidence="6 14" id="KW-0378">Hydrolase</keyword>